<name>A0AA88LV05_CHASR</name>
<organism evidence="2 3">
    <name type="scientific">Channa striata</name>
    <name type="common">Snakehead murrel</name>
    <name type="synonym">Ophicephalus striatus</name>
    <dbReference type="NCBI Taxonomy" id="64152"/>
    <lineage>
        <taxon>Eukaryota</taxon>
        <taxon>Metazoa</taxon>
        <taxon>Chordata</taxon>
        <taxon>Craniata</taxon>
        <taxon>Vertebrata</taxon>
        <taxon>Euteleostomi</taxon>
        <taxon>Actinopterygii</taxon>
        <taxon>Neopterygii</taxon>
        <taxon>Teleostei</taxon>
        <taxon>Neoteleostei</taxon>
        <taxon>Acanthomorphata</taxon>
        <taxon>Anabantaria</taxon>
        <taxon>Anabantiformes</taxon>
        <taxon>Channoidei</taxon>
        <taxon>Channidae</taxon>
        <taxon>Channa</taxon>
    </lineage>
</organism>
<feature type="region of interest" description="Disordered" evidence="1">
    <location>
        <begin position="48"/>
        <end position="67"/>
    </location>
</feature>
<protein>
    <submittedName>
        <fullName evidence="2">Uncharacterized protein</fullName>
    </submittedName>
</protein>
<accession>A0AA88LV05</accession>
<dbReference type="Proteomes" id="UP001187415">
    <property type="component" value="Unassembled WGS sequence"/>
</dbReference>
<gene>
    <name evidence="2" type="ORF">Q5P01_021801</name>
</gene>
<keyword evidence="3" id="KW-1185">Reference proteome</keyword>
<dbReference type="AlphaFoldDB" id="A0AA88LV05"/>
<evidence type="ECO:0000313" key="3">
    <source>
        <dbReference type="Proteomes" id="UP001187415"/>
    </source>
</evidence>
<proteinExistence type="predicted"/>
<sequence length="67" mass="7843">MSDWQRSIHDPSYSQLQLVQHQLPLVNCCLSSHLLQRRFRAAVVRPQRPEAPRTVSVTELLPEEQHE</sequence>
<comment type="caution">
    <text evidence="2">The sequence shown here is derived from an EMBL/GenBank/DDBJ whole genome shotgun (WGS) entry which is preliminary data.</text>
</comment>
<reference evidence="2" key="1">
    <citation type="submission" date="2023-07" db="EMBL/GenBank/DDBJ databases">
        <title>Chromosome-level Genome Assembly of Striped Snakehead (Channa striata).</title>
        <authorList>
            <person name="Liu H."/>
        </authorList>
    </citation>
    <scope>NUCLEOTIDE SEQUENCE</scope>
    <source>
        <strain evidence="2">Gz</strain>
        <tissue evidence="2">Muscle</tissue>
    </source>
</reference>
<evidence type="ECO:0000256" key="1">
    <source>
        <dbReference type="SAM" id="MobiDB-lite"/>
    </source>
</evidence>
<dbReference type="EMBL" id="JAUPFM010000017">
    <property type="protein sequence ID" value="KAK2824626.1"/>
    <property type="molecule type" value="Genomic_DNA"/>
</dbReference>
<evidence type="ECO:0000313" key="2">
    <source>
        <dbReference type="EMBL" id="KAK2824626.1"/>
    </source>
</evidence>